<evidence type="ECO:0000259" key="2">
    <source>
        <dbReference type="PROSITE" id="PS50110"/>
    </source>
</evidence>
<sequence length="120" mass="13219">MATIIVVDDSLFMRSVLKDIFLDLGHSVIAEAENGYDAVLKYSNLRPDLITMDINMPKMDGLEAVEKIIGLDPQAKILMCSALGQQEAIIKAFQAGAKDFIVKPFQMERVVNAITKIFGS</sequence>
<dbReference type="AlphaFoldDB" id="A0A0D7X0Q7"/>
<dbReference type="InterPro" id="IPR052048">
    <property type="entry name" value="ST_Response_Regulator"/>
</dbReference>
<dbReference type="PANTHER" id="PTHR43228:SF1">
    <property type="entry name" value="TWO-COMPONENT RESPONSE REGULATOR ARR22"/>
    <property type="match status" value="1"/>
</dbReference>
<keyword evidence="4" id="KW-1185">Reference proteome</keyword>
<dbReference type="GO" id="GO:0000160">
    <property type="term" value="P:phosphorelay signal transduction system"/>
    <property type="evidence" value="ECO:0007669"/>
    <property type="project" value="InterPro"/>
</dbReference>
<dbReference type="OrthoDB" id="9790669at2"/>
<accession>A0A0D7X0Q7</accession>
<protein>
    <submittedName>
        <fullName evidence="3">Chemotaxis protein CheY</fullName>
    </submittedName>
</protein>
<reference evidence="3 4" key="1">
    <citation type="submission" date="2014-11" db="EMBL/GenBank/DDBJ databases">
        <title>Draft Genome Sequences of Paenibacillus polymyxa NRRL B-30509 and Paenibacillus terrae NRRL B-30644, Strains from a Poultry Environment that Produce Tridecaptin A and Paenicidins.</title>
        <authorList>
            <person name="van Belkum M.J."/>
            <person name="Lohans C.T."/>
            <person name="Vederas J.C."/>
        </authorList>
    </citation>
    <scope>NUCLEOTIDE SEQUENCE [LARGE SCALE GENOMIC DNA]</scope>
    <source>
        <strain evidence="3 4">NRRL B-30644</strain>
    </source>
</reference>
<dbReference type="InterPro" id="IPR001789">
    <property type="entry name" value="Sig_transdc_resp-reg_receiver"/>
</dbReference>
<dbReference type="PATRIC" id="fig|159743.3.peg.3654"/>
<dbReference type="SMART" id="SM00448">
    <property type="entry name" value="REC"/>
    <property type="match status" value="1"/>
</dbReference>
<evidence type="ECO:0000256" key="1">
    <source>
        <dbReference type="PROSITE-ProRule" id="PRU00169"/>
    </source>
</evidence>
<dbReference type="EMBL" id="JTHP01000033">
    <property type="protein sequence ID" value="KJD44573.1"/>
    <property type="molecule type" value="Genomic_DNA"/>
</dbReference>
<comment type="caution">
    <text evidence="3">The sequence shown here is derived from an EMBL/GenBank/DDBJ whole genome shotgun (WGS) entry which is preliminary data.</text>
</comment>
<evidence type="ECO:0000313" key="4">
    <source>
        <dbReference type="Proteomes" id="UP000032534"/>
    </source>
</evidence>
<organism evidence="3 4">
    <name type="scientific">Paenibacillus terrae</name>
    <dbReference type="NCBI Taxonomy" id="159743"/>
    <lineage>
        <taxon>Bacteria</taxon>
        <taxon>Bacillati</taxon>
        <taxon>Bacillota</taxon>
        <taxon>Bacilli</taxon>
        <taxon>Bacillales</taxon>
        <taxon>Paenibacillaceae</taxon>
        <taxon>Paenibacillus</taxon>
    </lineage>
</organism>
<gene>
    <name evidence="3" type="ORF">QD47_16440</name>
</gene>
<evidence type="ECO:0000313" key="3">
    <source>
        <dbReference type="EMBL" id="KJD44573.1"/>
    </source>
</evidence>
<name>A0A0D7X0Q7_9BACL</name>
<keyword evidence="1" id="KW-0597">Phosphoprotein</keyword>
<dbReference type="Pfam" id="PF00072">
    <property type="entry name" value="Response_reg"/>
    <property type="match status" value="1"/>
</dbReference>
<feature type="domain" description="Response regulatory" evidence="2">
    <location>
        <begin position="3"/>
        <end position="118"/>
    </location>
</feature>
<proteinExistence type="predicted"/>
<dbReference type="InterPro" id="IPR011006">
    <property type="entry name" value="CheY-like_superfamily"/>
</dbReference>
<dbReference type="RefSeq" id="WP_044647165.1">
    <property type="nucleotide sequence ID" value="NZ_JTHP01000033.1"/>
</dbReference>
<dbReference type="Gene3D" id="3.40.50.2300">
    <property type="match status" value="1"/>
</dbReference>
<feature type="modified residue" description="4-aspartylphosphate" evidence="1">
    <location>
        <position position="53"/>
    </location>
</feature>
<dbReference type="PROSITE" id="PS50110">
    <property type="entry name" value="RESPONSE_REGULATORY"/>
    <property type="match status" value="1"/>
</dbReference>
<dbReference type="Proteomes" id="UP000032534">
    <property type="component" value="Unassembled WGS sequence"/>
</dbReference>
<dbReference type="SUPFAM" id="SSF52172">
    <property type="entry name" value="CheY-like"/>
    <property type="match status" value="1"/>
</dbReference>
<dbReference type="PANTHER" id="PTHR43228">
    <property type="entry name" value="TWO-COMPONENT RESPONSE REGULATOR"/>
    <property type="match status" value="1"/>
</dbReference>